<feature type="compositionally biased region" description="Low complexity" evidence="2">
    <location>
        <begin position="707"/>
        <end position="720"/>
    </location>
</feature>
<dbReference type="Proteomes" id="UP000250235">
    <property type="component" value="Unassembled WGS sequence"/>
</dbReference>
<sequence>MDYEGMEQMFKALESSGLRGFLSLSSAIYESALLEFFQNASVRDGKVVSTVQGKAVEITEEVFAGTFELPTEGLTEMTDVPKDLVFYAWSAFSMSGEQLKTSCKKREIKYEFCLLNDILAKTVTVKAGSFDAVTHERAAPAEKKLMMVPVVQDPEPISSVPAVTPKAQLRRAPKRKLVLQKGSDDEIVDSIIHQVIGDTTTIETGEPDLGETDLEEPVVVENSETTAVETESMIDVPAITNYDEDSSLKVLSNEEGVLDMFSDADQVALEKLSKQMREHNLEWMRPITSRVFEGAERDRGEVIARSNTNIIATCWIRRLLKMDGSWKIVEDCCRWIPMNRKTIYYEKQQPYVANFAPIYIVTVGPVVDTSGVSKRAVNNVQYDIRIVDSLSVLPDPVAEEPVVHIKTDPTDSPLHFTTDDIPFGDEKTTDALSTDFTSEVHIEKLKAAIFTKISSLESAFLARSETQDRAVLVNNDVLRKEIKAQKEALPQEMDIFRKEVQDQKAALSNDLMEFREQAQENYNTLTTQLSELVDYINRGGDAKKGEMSSSRGPPPPEDQKRSGGSSRSEPPKKRGGGSQSSSSKGSAFLARSETQDRAVLVNNDVLRKEIKAQKEALSQEMDIFRKEVQDQKAALSNDLMEFREQAQENYNTLTTQLSELVDYINRGGDAKKGEMSSSRGPPPPEDQKRSGGSSRSEPPKKRGGGSQSSSRQRGFRYWLG</sequence>
<feature type="region of interest" description="Disordered" evidence="2">
    <location>
        <begin position="539"/>
        <end position="592"/>
    </location>
</feature>
<evidence type="ECO:0000256" key="2">
    <source>
        <dbReference type="SAM" id="MobiDB-lite"/>
    </source>
</evidence>
<keyword evidence="1" id="KW-0175">Coiled coil</keyword>
<keyword evidence="4" id="KW-1185">Reference proteome</keyword>
<evidence type="ECO:0000313" key="4">
    <source>
        <dbReference type="Proteomes" id="UP000250235"/>
    </source>
</evidence>
<dbReference type="EMBL" id="KV003927">
    <property type="protein sequence ID" value="KZV36118.1"/>
    <property type="molecule type" value="Genomic_DNA"/>
</dbReference>
<feature type="coiled-coil region" evidence="1">
    <location>
        <begin position="607"/>
        <end position="645"/>
    </location>
</feature>
<evidence type="ECO:0000256" key="1">
    <source>
        <dbReference type="SAM" id="Coils"/>
    </source>
</evidence>
<gene>
    <name evidence="3" type="ORF">F511_22097</name>
</gene>
<organism evidence="3 4">
    <name type="scientific">Dorcoceras hygrometricum</name>
    <dbReference type="NCBI Taxonomy" id="472368"/>
    <lineage>
        <taxon>Eukaryota</taxon>
        <taxon>Viridiplantae</taxon>
        <taxon>Streptophyta</taxon>
        <taxon>Embryophyta</taxon>
        <taxon>Tracheophyta</taxon>
        <taxon>Spermatophyta</taxon>
        <taxon>Magnoliopsida</taxon>
        <taxon>eudicotyledons</taxon>
        <taxon>Gunneridae</taxon>
        <taxon>Pentapetalae</taxon>
        <taxon>asterids</taxon>
        <taxon>lamiids</taxon>
        <taxon>Lamiales</taxon>
        <taxon>Gesneriaceae</taxon>
        <taxon>Didymocarpoideae</taxon>
        <taxon>Trichosporeae</taxon>
        <taxon>Loxocarpinae</taxon>
        <taxon>Dorcoceras</taxon>
    </lineage>
</organism>
<reference evidence="3 4" key="1">
    <citation type="journal article" date="2015" name="Proc. Natl. Acad. Sci. U.S.A.">
        <title>The resurrection genome of Boea hygrometrica: A blueprint for survival of dehydration.</title>
        <authorList>
            <person name="Xiao L."/>
            <person name="Yang G."/>
            <person name="Zhang L."/>
            <person name="Yang X."/>
            <person name="Zhao S."/>
            <person name="Ji Z."/>
            <person name="Zhou Q."/>
            <person name="Hu M."/>
            <person name="Wang Y."/>
            <person name="Chen M."/>
            <person name="Xu Y."/>
            <person name="Jin H."/>
            <person name="Xiao X."/>
            <person name="Hu G."/>
            <person name="Bao F."/>
            <person name="Hu Y."/>
            <person name="Wan P."/>
            <person name="Li L."/>
            <person name="Deng X."/>
            <person name="Kuang T."/>
            <person name="Xiang C."/>
            <person name="Zhu J.K."/>
            <person name="Oliver M.J."/>
            <person name="He Y."/>
        </authorList>
    </citation>
    <scope>NUCLEOTIDE SEQUENCE [LARGE SCALE GENOMIC DNA]</scope>
    <source>
        <strain evidence="4">cv. XS01</strain>
    </source>
</reference>
<dbReference type="AlphaFoldDB" id="A0A2Z7BR65"/>
<name>A0A2Z7BR65_9LAMI</name>
<feature type="region of interest" description="Disordered" evidence="2">
    <location>
        <begin position="664"/>
        <end position="720"/>
    </location>
</feature>
<accession>A0A2Z7BR65</accession>
<evidence type="ECO:0000313" key="3">
    <source>
        <dbReference type="EMBL" id="KZV36118.1"/>
    </source>
</evidence>
<protein>
    <submittedName>
        <fullName evidence="3">Mucin-2-like</fullName>
    </submittedName>
</protein>
<proteinExistence type="predicted"/>
<dbReference type="OrthoDB" id="1839301at2759"/>